<dbReference type="EMBL" id="JAUJEB010000001">
    <property type="protein sequence ID" value="MDN5211430.1"/>
    <property type="molecule type" value="Genomic_DNA"/>
</dbReference>
<organism evidence="4 5">
    <name type="scientific">Agaribacillus aureus</name>
    <dbReference type="NCBI Taxonomy" id="3051825"/>
    <lineage>
        <taxon>Bacteria</taxon>
        <taxon>Pseudomonadati</taxon>
        <taxon>Bacteroidota</taxon>
        <taxon>Cytophagia</taxon>
        <taxon>Cytophagales</taxon>
        <taxon>Splendidivirgaceae</taxon>
        <taxon>Agaribacillus</taxon>
    </lineage>
</organism>
<keyword evidence="1" id="KW-0175">Coiled coil</keyword>
<dbReference type="RefSeq" id="WP_346756763.1">
    <property type="nucleotide sequence ID" value="NZ_JAUJEB010000001.1"/>
</dbReference>
<accession>A0ABT8L3Q8</accession>
<evidence type="ECO:0000313" key="4">
    <source>
        <dbReference type="EMBL" id="MDN5211430.1"/>
    </source>
</evidence>
<gene>
    <name evidence="4" type="ORF">QQ020_05190</name>
</gene>
<keyword evidence="3" id="KW-0732">Signal</keyword>
<feature type="signal peptide" evidence="3">
    <location>
        <begin position="1"/>
        <end position="21"/>
    </location>
</feature>
<feature type="region of interest" description="Disordered" evidence="2">
    <location>
        <begin position="251"/>
        <end position="288"/>
    </location>
</feature>
<comment type="caution">
    <text evidence="4">The sequence shown here is derived from an EMBL/GenBank/DDBJ whole genome shotgun (WGS) entry which is preliminary data.</text>
</comment>
<evidence type="ECO:0000313" key="5">
    <source>
        <dbReference type="Proteomes" id="UP001172083"/>
    </source>
</evidence>
<feature type="coiled-coil region" evidence="1">
    <location>
        <begin position="184"/>
        <end position="225"/>
    </location>
</feature>
<name>A0ABT8L3Q8_9BACT</name>
<proteinExistence type="predicted"/>
<evidence type="ECO:0000256" key="3">
    <source>
        <dbReference type="SAM" id="SignalP"/>
    </source>
</evidence>
<sequence length="337" mass="38721">MKKMYILTMVSYILVLVPALGQEAKTSNEEVDDSISQVSEKKFDRFVNNQEEDRKIEIIELEVYPVEVSQEIKTMSKGENTAVIVKIPEADIEAVQKGWQKVIRNKTKSKIRKDLNETWIASTLLPQIYQEPMAVYGKIIATQQGVDVIAFFAVDSVFINDKDDKDKITSASQFMHEFGVSQYKLAVKGQLKGEEKKLKTLKQRLAKLQKENEKLHKSIKANESNIINRESDIEVNRSDQAIKSKEVEKHKLEASAIGDPEEEKAAKKALKDKEKEKKKLQKQNQEMHKDIAKYRAEIEKAKREIQFNLDNQAMENEAIKKQIVMVRAVENKLNSIK</sequence>
<keyword evidence="5" id="KW-1185">Reference proteome</keyword>
<feature type="chain" id="PRO_5046863611" evidence="3">
    <location>
        <begin position="22"/>
        <end position="337"/>
    </location>
</feature>
<reference evidence="4" key="1">
    <citation type="submission" date="2023-06" db="EMBL/GenBank/DDBJ databases">
        <title>Genomic of Agaribacillus aureum.</title>
        <authorList>
            <person name="Wang G."/>
        </authorList>
    </citation>
    <scope>NUCLEOTIDE SEQUENCE</scope>
    <source>
        <strain evidence="4">BMA12</strain>
    </source>
</reference>
<dbReference type="Proteomes" id="UP001172083">
    <property type="component" value="Unassembled WGS sequence"/>
</dbReference>
<feature type="compositionally biased region" description="Basic and acidic residues" evidence="2">
    <location>
        <begin position="263"/>
        <end position="277"/>
    </location>
</feature>
<protein>
    <submittedName>
        <fullName evidence="4">Uncharacterized protein</fullName>
    </submittedName>
</protein>
<evidence type="ECO:0000256" key="1">
    <source>
        <dbReference type="SAM" id="Coils"/>
    </source>
</evidence>
<evidence type="ECO:0000256" key="2">
    <source>
        <dbReference type="SAM" id="MobiDB-lite"/>
    </source>
</evidence>